<dbReference type="InterPro" id="IPR001611">
    <property type="entry name" value="Leu-rich_rpt"/>
</dbReference>
<keyword evidence="2" id="KW-0677">Repeat</keyword>
<dbReference type="AlphaFoldDB" id="Q16HJ7"/>
<feature type="compositionally biased region" description="Low complexity" evidence="3">
    <location>
        <begin position="389"/>
        <end position="405"/>
    </location>
</feature>
<dbReference type="SMART" id="SM00369">
    <property type="entry name" value="LRR_TYP"/>
    <property type="match status" value="5"/>
</dbReference>
<dbReference type="STRING" id="7159.Q16HJ7"/>
<protein>
    <submittedName>
        <fullName evidence="5">AAEL014003-PA</fullName>
    </submittedName>
</protein>
<dbReference type="Gene3D" id="3.80.10.10">
    <property type="entry name" value="Ribonuclease Inhibitor"/>
    <property type="match status" value="1"/>
</dbReference>
<feature type="domain" description="Calponin-homology (CH)" evidence="4">
    <location>
        <begin position="542"/>
        <end position="656"/>
    </location>
</feature>
<evidence type="ECO:0000256" key="3">
    <source>
        <dbReference type="SAM" id="MobiDB-lite"/>
    </source>
</evidence>
<name>Q16HJ7_AEDAE</name>
<dbReference type="Pfam" id="PF13855">
    <property type="entry name" value="LRR_8"/>
    <property type="match status" value="2"/>
</dbReference>
<dbReference type="SMART" id="SM00364">
    <property type="entry name" value="LRR_BAC"/>
    <property type="match status" value="6"/>
</dbReference>
<dbReference type="eggNOG" id="KOG0532">
    <property type="taxonomic scope" value="Eukaryota"/>
</dbReference>
<dbReference type="PaxDb" id="7159-AAEL014003-PA"/>
<dbReference type="PROSITE" id="PS50021">
    <property type="entry name" value="CH"/>
    <property type="match status" value="1"/>
</dbReference>
<dbReference type="PANTHER" id="PTHR48051:SF21">
    <property type="entry name" value="CALPONIN-HOMOLOGY (CH) DOMAIN-CONTAINING PROTEIN"/>
    <property type="match status" value="1"/>
</dbReference>
<reference evidence="5" key="2">
    <citation type="journal article" date="2007" name="Science">
        <title>Genome sequence of Aedes aegypti, a major arbovirus vector.</title>
        <authorList>
            <person name="Nene V."/>
            <person name="Wortman J.R."/>
            <person name="Lawson D."/>
            <person name="Haas B."/>
            <person name="Kodira C."/>
            <person name="Tu Z.J."/>
            <person name="Loftus B."/>
            <person name="Xi Z."/>
            <person name="Megy K."/>
            <person name="Grabherr M."/>
            <person name="Ren Q."/>
            <person name="Zdobnov E.M."/>
            <person name="Lobo N.F."/>
            <person name="Campbell K.S."/>
            <person name="Brown S.E."/>
            <person name="Bonaldo M.F."/>
            <person name="Zhu J."/>
            <person name="Sinkins S.P."/>
            <person name="Hogenkamp D.G."/>
            <person name="Amedeo P."/>
            <person name="Arensburger P."/>
            <person name="Atkinson P.W."/>
            <person name="Bidwell S."/>
            <person name="Biedler J."/>
            <person name="Birney E."/>
            <person name="Bruggner R.V."/>
            <person name="Costas J."/>
            <person name="Coy M.R."/>
            <person name="Crabtree J."/>
            <person name="Crawford M."/>
            <person name="Debruyn B."/>
            <person name="Decaprio D."/>
            <person name="Eiglmeier K."/>
            <person name="Eisenstadt E."/>
            <person name="El-Dorry H."/>
            <person name="Gelbart W.M."/>
            <person name="Gomes S.L."/>
            <person name="Hammond M."/>
            <person name="Hannick L.I."/>
            <person name="Hogan J.R."/>
            <person name="Holmes M.H."/>
            <person name="Jaffe D."/>
            <person name="Johnston J.S."/>
            <person name="Kennedy R.C."/>
            <person name="Koo H."/>
            <person name="Kravitz S."/>
            <person name="Kriventseva E.V."/>
            <person name="Kulp D."/>
            <person name="Labutti K."/>
            <person name="Lee E."/>
            <person name="Li S."/>
            <person name="Lovin D.D."/>
            <person name="Mao C."/>
            <person name="Mauceli E."/>
            <person name="Menck C.F."/>
            <person name="Miller J.R."/>
            <person name="Montgomery P."/>
            <person name="Mori A."/>
            <person name="Nascimento A.L."/>
            <person name="Naveira H.F."/>
            <person name="Nusbaum C."/>
            <person name="O'leary S."/>
            <person name="Orvis J."/>
            <person name="Pertea M."/>
            <person name="Quesneville H."/>
            <person name="Reidenbach K.R."/>
            <person name="Rogers Y.H."/>
            <person name="Roth C.W."/>
            <person name="Schneider J.R."/>
            <person name="Schatz M."/>
            <person name="Shumway M."/>
            <person name="Stanke M."/>
            <person name="Stinson E.O."/>
            <person name="Tubio J.M."/>
            <person name="Vanzee J.P."/>
            <person name="Verjovski-Almeida S."/>
            <person name="Werner D."/>
            <person name="White O."/>
            <person name="Wyder S."/>
            <person name="Zeng Q."/>
            <person name="Zhao Q."/>
            <person name="Zhao Y."/>
            <person name="Hill C.A."/>
            <person name="Raikhel A.S."/>
            <person name="Soares M.B."/>
            <person name="Knudson D.L."/>
            <person name="Lee N.H."/>
            <person name="Galagan J."/>
            <person name="Salzberg S.L."/>
            <person name="Paulsen I.T."/>
            <person name="Dimopoulos G."/>
            <person name="Collins F.H."/>
            <person name="Birren B."/>
            <person name="Fraser-Liggett C.M."/>
            <person name="Severson D.W."/>
        </authorList>
    </citation>
    <scope>NUCLEOTIDE SEQUENCE [LARGE SCALE GENOMIC DNA]</scope>
    <source>
        <strain evidence="5">Liverpool</strain>
    </source>
</reference>
<dbReference type="Pfam" id="PF00307">
    <property type="entry name" value="CH"/>
    <property type="match status" value="1"/>
</dbReference>
<dbReference type="InterPro" id="IPR032675">
    <property type="entry name" value="LRR_dom_sf"/>
</dbReference>
<dbReference type="OMA" id="QPYKKPN"/>
<evidence type="ECO:0000256" key="1">
    <source>
        <dbReference type="ARBA" id="ARBA00022614"/>
    </source>
</evidence>
<proteinExistence type="predicted"/>
<dbReference type="InterPro" id="IPR003591">
    <property type="entry name" value="Leu-rich_rpt_typical-subtyp"/>
</dbReference>
<keyword evidence="1" id="KW-0433">Leucine-rich repeat</keyword>
<dbReference type="PANTHER" id="PTHR48051">
    <property type="match status" value="1"/>
</dbReference>
<dbReference type="EMBL" id="CH478163">
    <property type="protein sequence ID" value="EAT33722.1"/>
    <property type="molecule type" value="Genomic_DNA"/>
</dbReference>
<dbReference type="PhylomeDB" id="Q16HJ7"/>
<organism evidence="5 6">
    <name type="scientific">Aedes aegypti</name>
    <name type="common">Yellowfever mosquito</name>
    <name type="synonym">Culex aegypti</name>
    <dbReference type="NCBI Taxonomy" id="7159"/>
    <lineage>
        <taxon>Eukaryota</taxon>
        <taxon>Metazoa</taxon>
        <taxon>Ecdysozoa</taxon>
        <taxon>Arthropoda</taxon>
        <taxon>Hexapoda</taxon>
        <taxon>Insecta</taxon>
        <taxon>Pterygota</taxon>
        <taxon>Neoptera</taxon>
        <taxon>Endopterygota</taxon>
        <taxon>Diptera</taxon>
        <taxon>Nematocera</taxon>
        <taxon>Culicoidea</taxon>
        <taxon>Culicidae</taxon>
        <taxon>Culicinae</taxon>
        <taxon>Aedini</taxon>
        <taxon>Aedes</taxon>
        <taxon>Stegomyia</taxon>
    </lineage>
</organism>
<dbReference type="Proteomes" id="UP000682892">
    <property type="component" value="Unassembled WGS sequence"/>
</dbReference>
<dbReference type="GO" id="GO:0005737">
    <property type="term" value="C:cytoplasm"/>
    <property type="evidence" value="ECO:0007669"/>
    <property type="project" value="TreeGrafter"/>
</dbReference>
<feature type="non-terminal residue" evidence="5">
    <location>
        <position position="1"/>
    </location>
</feature>
<feature type="compositionally biased region" description="Polar residues" evidence="3">
    <location>
        <begin position="209"/>
        <end position="218"/>
    </location>
</feature>
<dbReference type="SMART" id="SM00033">
    <property type="entry name" value="CH"/>
    <property type="match status" value="1"/>
</dbReference>
<dbReference type="PROSITE" id="PS51450">
    <property type="entry name" value="LRR"/>
    <property type="match status" value="2"/>
</dbReference>
<gene>
    <name evidence="5" type="ORF">AaeL_AAEL014003</name>
</gene>
<dbReference type="SUPFAM" id="SSF52058">
    <property type="entry name" value="L domain-like"/>
    <property type="match status" value="1"/>
</dbReference>
<sequence length="720" mass="78414">DLSRNRFCELPDDITSLAFLERLLVFHNTIRSIPDTIRGLHSLTYLDLRNNQLSVLPREICFLPLQVLLVSNNRLVTLPDELGRMEELTELDAACNQITHLPPRMGDLRNLRSLTLRNNQLVYLPRDLTCLQLVFLDISCNKIATLPVELRLMGTLVDLELSNNPLTSPPASLCVRGLVHVFKYLETAAAKEEKSKCGTDGHATLRRSALTSKNSSGSLLDGTRNRRAHVDSGYSTSDGGFEGKRWSQDDPHDYGTCSPKWSPIPMHTGFAGKPPPASSSTAQHSHSGGSGYSNLLSSSGANGGLSGLLGSDFHGAAGTLEEEFRKGVALLDQQERKKLIKADEKMRSLGNIQTYREYKEALRQQRSQNDIYRPKEQQAQTPDSGATTPSPSVYSSSNQSSPLSPHHTNIHKLNQINANSNHTNNNNNNGFNPAGPGTSPLLSPNRNIVAPFEESNSSTSSTPNKRPVQKVIPSRNITSSYQSTVNGGGLPPPNGSQKPLTATVGYVNNAKPGQKTNKTVSWNRDVPTDKLSFTMRREFDKQKEETELIEQLRQIIETRLKMTLPEDIAPALTDGVVLCHLANHVRPRSVGSIHVPSPAVPKLTMARCRRNVDNFLDACRRIGVDENLLCCAADVLEGRGIVQVAITVVEVMKFHNPAAHVRSPTRSYYTGIHSPSSSSSSHHQSSTVATNTNGSSSSSSSSSNSSSGPKSATSSPVSTT</sequence>
<reference evidence="5" key="3">
    <citation type="submission" date="2012-09" db="EMBL/GenBank/DDBJ databases">
        <authorList>
            <consortium name="VectorBase"/>
        </authorList>
    </citation>
    <scope>NUCLEOTIDE SEQUENCE</scope>
    <source>
        <strain evidence="5">Liverpool</strain>
    </source>
</reference>
<feature type="region of interest" description="Disordered" evidence="3">
    <location>
        <begin position="361"/>
        <end position="446"/>
    </location>
</feature>
<feature type="region of interest" description="Disordered" evidence="3">
    <location>
        <begin position="670"/>
        <end position="720"/>
    </location>
</feature>
<feature type="compositionally biased region" description="Polar residues" evidence="3">
    <location>
        <begin position="377"/>
        <end position="388"/>
    </location>
</feature>
<dbReference type="InterPro" id="IPR001715">
    <property type="entry name" value="CH_dom"/>
</dbReference>
<evidence type="ECO:0000256" key="2">
    <source>
        <dbReference type="ARBA" id="ARBA00022737"/>
    </source>
</evidence>
<dbReference type="InterPro" id="IPR050216">
    <property type="entry name" value="LRR_domain-containing"/>
</dbReference>
<dbReference type="VEuPathDB" id="VectorBase:AAEL014003"/>
<accession>Q16HJ7</accession>
<evidence type="ECO:0000259" key="4">
    <source>
        <dbReference type="PROSITE" id="PS50021"/>
    </source>
</evidence>
<dbReference type="FunFam" id="1.10.418.10:FF:000081">
    <property type="entry name" value="Leucine-rich-repeats and calponin homology domain protein, isoform C"/>
    <property type="match status" value="1"/>
</dbReference>
<evidence type="ECO:0000313" key="6">
    <source>
        <dbReference type="Proteomes" id="UP000682892"/>
    </source>
</evidence>
<feature type="region of interest" description="Disordered" evidence="3">
    <location>
        <begin position="208"/>
        <end position="295"/>
    </location>
</feature>
<dbReference type="InterPro" id="IPR036872">
    <property type="entry name" value="CH_dom_sf"/>
</dbReference>
<feature type="compositionally biased region" description="Low complexity" evidence="3">
    <location>
        <begin position="673"/>
        <end position="720"/>
    </location>
</feature>
<feature type="compositionally biased region" description="Basic and acidic residues" evidence="3">
    <location>
        <begin position="241"/>
        <end position="253"/>
    </location>
</feature>
<dbReference type="CDD" id="cd21205">
    <property type="entry name" value="CH_LRCH"/>
    <property type="match status" value="1"/>
</dbReference>
<reference evidence="5" key="1">
    <citation type="submission" date="2005-10" db="EMBL/GenBank/DDBJ databases">
        <authorList>
            <person name="Loftus B.J."/>
            <person name="Nene V.M."/>
            <person name="Hannick L.I."/>
            <person name="Bidwell S."/>
            <person name="Haas B."/>
            <person name="Amedeo P."/>
            <person name="Orvis J."/>
            <person name="Wortman J.R."/>
            <person name="White O.R."/>
            <person name="Salzberg S."/>
            <person name="Shumway M."/>
            <person name="Koo H."/>
            <person name="Zhao Y."/>
            <person name="Holmes M."/>
            <person name="Miller J."/>
            <person name="Schatz M."/>
            <person name="Pop M."/>
            <person name="Pai G."/>
            <person name="Utterback T."/>
            <person name="Rogers Y.-H."/>
            <person name="Kravitz S."/>
            <person name="Fraser C.M."/>
        </authorList>
    </citation>
    <scope>NUCLEOTIDE SEQUENCE</scope>
    <source>
        <strain evidence="5">Liverpool</strain>
    </source>
</reference>
<evidence type="ECO:0000313" key="5">
    <source>
        <dbReference type="EMBL" id="EAT33722.1"/>
    </source>
</evidence>
<feature type="compositionally biased region" description="Low complexity" evidence="3">
    <location>
        <begin position="414"/>
        <end position="432"/>
    </location>
</feature>
<dbReference type="Gene3D" id="1.10.418.10">
    <property type="entry name" value="Calponin-like domain"/>
    <property type="match status" value="1"/>
</dbReference>
<dbReference type="SUPFAM" id="SSF47576">
    <property type="entry name" value="Calponin-homology domain, CH-domain"/>
    <property type="match status" value="1"/>
</dbReference>